<dbReference type="EMBL" id="MT460515">
    <property type="protein sequence ID" value="QKN85101.1"/>
    <property type="molecule type" value="Genomic_DNA"/>
</dbReference>
<name>A0A6M9Z1S3_9CAUD</name>
<gene>
    <name evidence="1" type="ORF">CODY_51</name>
</gene>
<reference evidence="1 2" key="1">
    <citation type="submission" date="2020-05" db="EMBL/GenBank/DDBJ databases">
        <authorList>
            <person name="Pham A."/>
            <person name="Remaly G."/>
            <person name="Broussard G.W."/>
        </authorList>
    </citation>
    <scope>NUCLEOTIDE SEQUENCE [LARGE SCALE GENOMIC DNA]</scope>
</reference>
<dbReference type="Proteomes" id="UP000509474">
    <property type="component" value="Segment"/>
</dbReference>
<sequence>MMFKPVRFKAITPFQAKYPLYAIRAYEDIREFEEFILISSKYREYILDCPSLEGNYAERRTKLLGFTDLEFKVYPLRERFTSLSQLANSKRRWFIDADGTIVRYKPSKFYHIKYAKVLRADRTWNGYYRLMTNLPVAFVTEQVADYVGYIQVGSAFYLYELSSERKATTRKKL</sequence>
<proteinExistence type="predicted"/>
<accession>A0A6M9Z1S3</accession>
<evidence type="ECO:0000313" key="2">
    <source>
        <dbReference type="Proteomes" id="UP000509474"/>
    </source>
</evidence>
<protein>
    <submittedName>
        <fullName evidence="1">Uncharacterized protein</fullName>
    </submittedName>
</protein>
<keyword evidence="2" id="KW-1185">Reference proteome</keyword>
<evidence type="ECO:0000313" key="1">
    <source>
        <dbReference type="EMBL" id="QKN85101.1"/>
    </source>
</evidence>
<organism evidence="1 2">
    <name type="scientific">Vibrio phage Cody</name>
    <dbReference type="NCBI Taxonomy" id="2736263"/>
    <lineage>
        <taxon>Viruses</taxon>
        <taxon>Duplodnaviria</taxon>
        <taxon>Heunggongvirae</taxon>
        <taxon>Uroviricota</taxon>
        <taxon>Caudoviricetes</taxon>
        <taxon>Demerecviridae</taxon>
        <taxon>Ermolyevavirinae</taxon>
        <taxon>Thalassavirus</taxon>
        <taxon>Thalassavirus cody</taxon>
    </lineage>
</organism>